<evidence type="ECO:0000313" key="3">
    <source>
        <dbReference type="Proteomes" id="UP000267096"/>
    </source>
</evidence>
<name>A0A0M3J0M8_ANISI</name>
<feature type="compositionally biased region" description="Acidic residues" evidence="1">
    <location>
        <begin position="76"/>
        <end position="89"/>
    </location>
</feature>
<proteinExistence type="predicted"/>
<reference evidence="2 3" key="2">
    <citation type="submission" date="2018-11" db="EMBL/GenBank/DDBJ databases">
        <authorList>
            <consortium name="Pathogen Informatics"/>
        </authorList>
    </citation>
    <scope>NUCLEOTIDE SEQUENCE [LARGE SCALE GENOMIC DNA]</scope>
</reference>
<dbReference type="GO" id="GO:0006364">
    <property type="term" value="P:rRNA processing"/>
    <property type="evidence" value="ECO:0007669"/>
    <property type="project" value="InterPro"/>
</dbReference>
<feature type="region of interest" description="Disordered" evidence="1">
    <location>
        <begin position="32"/>
        <end position="93"/>
    </location>
</feature>
<reference evidence="4" key="1">
    <citation type="submission" date="2017-02" db="UniProtKB">
        <authorList>
            <consortium name="WormBaseParasite"/>
        </authorList>
    </citation>
    <scope>IDENTIFICATION</scope>
</reference>
<dbReference type="GO" id="GO:0005634">
    <property type="term" value="C:nucleus"/>
    <property type="evidence" value="ECO:0007669"/>
    <property type="project" value="TreeGrafter"/>
</dbReference>
<evidence type="ECO:0000256" key="1">
    <source>
        <dbReference type="SAM" id="MobiDB-lite"/>
    </source>
</evidence>
<dbReference type="AlphaFoldDB" id="A0A0M3J0M8"/>
<protein>
    <submittedName>
        <fullName evidence="4">Periodic tryptophan protein 1 homolog (inferred by orthology to a human protein)</fullName>
    </submittedName>
</protein>
<dbReference type="EMBL" id="UYRR01000860">
    <property type="protein sequence ID" value="VDK18272.1"/>
    <property type="molecule type" value="Genomic_DNA"/>
</dbReference>
<dbReference type="Proteomes" id="UP000267096">
    <property type="component" value="Unassembled WGS sequence"/>
</dbReference>
<sequence>MDRVALVSSLAWIKRGVAKHVPDKVQVNPADLRDMIQGADAETSDQSDTDEAMREGEGDAAEKQNVGGIRGSAPDSEAEEQEGDTNESAEDNKAEVNPLAGIAAFASPLDDPYITQHIESDEEEDKEDFEIKENDNLVAVAKINKGEFGLEVYVYNEEGDDWYVHHDYLLDAPPLCLEAIQYDPGADDRKGNLLAVGTMDSAVSIWDLDVVNAVEPVVVLGDHLSGQFIPSIR</sequence>
<feature type="compositionally biased region" description="Basic and acidic residues" evidence="1">
    <location>
        <begin position="51"/>
        <end position="62"/>
    </location>
</feature>
<keyword evidence="3" id="KW-1185">Reference proteome</keyword>
<organism evidence="4">
    <name type="scientific">Anisakis simplex</name>
    <name type="common">Herring worm</name>
    <dbReference type="NCBI Taxonomy" id="6269"/>
    <lineage>
        <taxon>Eukaryota</taxon>
        <taxon>Metazoa</taxon>
        <taxon>Ecdysozoa</taxon>
        <taxon>Nematoda</taxon>
        <taxon>Chromadorea</taxon>
        <taxon>Rhabditida</taxon>
        <taxon>Spirurina</taxon>
        <taxon>Ascaridomorpha</taxon>
        <taxon>Ascaridoidea</taxon>
        <taxon>Anisakidae</taxon>
        <taxon>Anisakis</taxon>
        <taxon>Anisakis simplex complex</taxon>
    </lineage>
</organism>
<dbReference type="PANTHER" id="PTHR14091:SF0">
    <property type="entry name" value="PERIODIC TRYPTOPHAN PROTEIN 1 HOMOLOG"/>
    <property type="match status" value="1"/>
</dbReference>
<dbReference type="WBParaSite" id="ASIM_0000106901-mRNA-1">
    <property type="protein sequence ID" value="ASIM_0000106901-mRNA-1"/>
    <property type="gene ID" value="ASIM_0000106901"/>
</dbReference>
<dbReference type="InterPro" id="IPR044285">
    <property type="entry name" value="PWP1"/>
</dbReference>
<evidence type="ECO:0000313" key="2">
    <source>
        <dbReference type="EMBL" id="VDK18272.1"/>
    </source>
</evidence>
<accession>A0A0M3J0M8</accession>
<evidence type="ECO:0000313" key="4">
    <source>
        <dbReference type="WBParaSite" id="ASIM_0000106901-mRNA-1"/>
    </source>
</evidence>
<gene>
    <name evidence="2" type="ORF">ASIM_LOCUS961</name>
</gene>
<dbReference type="OrthoDB" id="270624at2759"/>
<dbReference type="PANTHER" id="PTHR14091">
    <property type="entry name" value="PERIODIC TRYPTOPHAN PROTEIN 1"/>
    <property type="match status" value="1"/>
</dbReference>